<dbReference type="GeneID" id="77465863"/>
<dbReference type="FunFam" id="3.40.50.300:FF:000287">
    <property type="entry name" value="Multidrug ABC transporter ATP-binding protein"/>
    <property type="match status" value="1"/>
</dbReference>
<evidence type="ECO:0000256" key="4">
    <source>
        <dbReference type="ARBA" id="ARBA00022741"/>
    </source>
</evidence>
<dbReference type="SUPFAM" id="SSF90123">
    <property type="entry name" value="ABC transporter transmembrane region"/>
    <property type="match status" value="1"/>
</dbReference>
<keyword evidence="6 12" id="KW-1133">Transmembrane helix</keyword>
<reference evidence="15 16" key="1">
    <citation type="submission" date="2019-10" db="EMBL/GenBank/DDBJ databases">
        <authorList>
            <person name="Wolf R A."/>
        </authorList>
    </citation>
    <scope>NUCLEOTIDE SEQUENCE [LARGE SCALE GENOMIC DNA]</scope>
    <source>
        <strain evidence="15">Collinsella_intestinalis_DSM_13632</strain>
    </source>
</reference>
<dbReference type="InterPro" id="IPR039421">
    <property type="entry name" value="Type_1_exporter"/>
</dbReference>
<dbReference type="PANTHER" id="PTHR43394:SF1">
    <property type="entry name" value="ATP-BINDING CASSETTE SUB-FAMILY B MEMBER 10, MITOCHONDRIAL"/>
    <property type="match status" value="1"/>
</dbReference>
<evidence type="ECO:0000256" key="9">
    <source>
        <dbReference type="ARBA" id="ARBA00061644"/>
    </source>
</evidence>
<feature type="compositionally biased region" description="Basic and acidic residues" evidence="11">
    <location>
        <begin position="1"/>
        <end position="10"/>
    </location>
</feature>
<evidence type="ECO:0000313" key="16">
    <source>
        <dbReference type="Proteomes" id="UP000405524"/>
    </source>
</evidence>
<evidence type="ECO:0000256" key="6">
    <source>
        <dbReference type="ARBA" id="ARBA00022989"/>
    </source>
</evidence>
<evidence type="ECO:0000256" key="5">
    <source>
        <dbReference type="ARBA" id="ARBA00022840"/>
    </source>
</evidence>
<sequence length="641" mass="70982">MAWDKKKRDDGSDELFSENARLERERKQGAIDDAQAMADASGTPEEELEVPKDTWGTVRRLWHAAAGERWRFGVVIAAILVYTGFHVAAPAYSARVIDVLWTNIQAAFAEGRAFTVDWETGGRELATYFGIWTGACALYSVQCFVMAGFAEKLNLSLRRSIAEKLSRLPLKFYDGHKPGEVVSRATNDLDKMSEVLQTGLLKLMSAVGTIIGALYMMLRYSVLLTAIFLVFAFVSTLITKGVSKWTLKLAAERQRYVGELTATVEEAYSGRLIIKSFNREGSSSQRVHELSDKLARASRRADFATNAISPLIRFIIRLAQVLIAVVAGGMLVGGQITIGVFQAFFQYIHQASEPLTQLSFTINTLQNALASVERVFDILDEEEVEPDPLPEVAAKLPAAVEGRVDFSRVRFGYNPEKPLMRDVTFHVKPGQKVAIVGATGAGKTTLINLLMRFYEIGGGSIELDGVDTHAMARPDLRANFGMVLQDAWLFDGTIAENIAYGRPDATREEIVRAAEMAHVDHFVRTMPQGYDTHIENDAETISQGQRQLLTIARVILCNPAILILDEATSSVDTRTERDIVQAMETLMHGRTSFVIAHRLSTIVDADLILHMRAGTIIEQGTHEELLAENGPYADLYRSQFA</sequence>
<evidence type="ECO:0000256" key="3">
    <source>
        <dbReference type="ARBA" id="ARBA00022692"/>
    </source>
</evidence>
<dbReference type="GO" id="GO:0005524">
    <property type="term" value="F:ATP binding"/>
    <property type="evidence" value="ECO:0007669"/>
    <property type="project" value="UniProtKB-KW"/>
</dbReference>
<evidence type="ECO:0000313" key="15">
    <source>
        <dbReference type="EMBL" id="VWL97486.1"/>
    </source>
</evidence>
<evidence type="ECO:0000256" key="11">
    <source>
        <dbReference type="SAM" id="MobiDB-lite"/>
    </source>
</evidence>
<feature type="domain" description="ABC transmembrane type-1" evidence="14">
    <location>
        <begin position="74"/>
        <end position="367"/>
    </location>
</feature>
<comment type="function">
    <text evidence="8">ABC transporter involved in fatty acid import. Transmembrane domains (TMD) form a pore in the membrane and the ATP-binding domain (NBD) is responsible for energy generation.</text>
</comment>
<dbReference type="EMBL" id="CABWIC010000011">
    <property type="protein sequence ID" value="VWL97486.1"/>
    <property type="molecule type" value="Genomic_DNA"/>
</dbReference>
<dbReference type="Gene3D" id="3.40.50.300">
    <property type="entry name" value="P-loop containing nucleotide triphosphate hydrolases"/>
    <property type="match status" value="1"/>
</dbReference>
<feature type="transmembrane region" description="Helical" evidence="12">
    <location>
        <begin position="321"/>
        <end position="345"/>
    </location>
</feature>
<dbReference type="GO" id="GO:0016887">
    <property type="term" value="F:ATP hydrolysis activity"/>
    <property type="evidence" value="ECO:0007669"/>
    <property type="project" value="InterPro"/>
</dbReference>
<dbReference type="InterPro" id="IPR003593">
    <property type="entry name" value="AAA+_ATPase"/>
</dbReference>
<protein>
    <recommendedName>
        <fullName evidence="10">Fatty acid ABC transporter ATP-binding/permease protein</fullName>
    </recommendedName>
</protein>
<dbReference type="PROSITE" id="PS50929">
    <property type="entry name" value="ABC_TM1F"/>
    <property type="match status" value="1"/>
</dbReference>
<keyword evidence="7 12" id="KW-0472">Membrane</keyword>
<dbReference type="GO" id="GO:0015421">
    <property type="term" value="F:ABC-type oligopeptide transporter activity"/>
    <property type="evidence" value="ECO:0007669"/>
    <property type="project" value="TreeGrafter"/>
</dbReference>
<comment type="similarity">
    <text evidence="9">Belongs to the ABC transporter superfamily. Lipid exporter (TC 3.A.1.106) family.</text>
</comment>
<feature type="transmembrane region" description="Helical" evidence="12">
    <location>
        <begin position="129"/>
        <end position="150"/>
    </location>
</feature>
<dbReference type="Proteomes" id="UP000405524">
    <property type="component" value="Unassembled WGS sequence"/>
</dbReference>
<feature type="transmembrane region" description="Helical" evidence="12">
    <location>
        <begin position="222"/>
        <end position="239"/>
    </location>
</feature>
<evidence type="ECO:0000256" key="12">
    <source>
        <dbReference type="SAM" id="Phobius"/>
    </source>
</evidence>
<dbReference type="AlphaFoldDB" id="A0A5K1J400"/>
<feature type="transmembrane region" description="Helical" evidence="12">
    <location>
        <begin position="70"/>
        <end position="92"/>
    </location>
</feature>
<feature type="transmembrane region" description="Helical" evidence="12">
    <location>
        <begin position="199"/>
        <end position="216"/>
    </location>
</feature>
<evidence type="ECO:0000256" key="8">
    <source>
        <dbReference type="ARBA" id="ARBA00055053"/>
    </source>
</evidence>
<evidence type="ECO:0000256" key="1">
    <source>
        <dbReference type="ARBA" id="ARBA00004651"/>
    </source>
</evidence>
<feature type="region of interest" description="Disordered" evidence="11">
    <location>
        <begin position="1"/>
        <end position="47"/>
    </location>
</feature>
<dbReference type="OrthoDB" id="3176683at2"/>
<keyword evidence="3 12" id="KW-0812">Transmembrane</keyword>
<organism evidence="15 16">
    <name type="scientific">Collinsella intestinalis</name>
    <dbReference type="NCBI Taxonomy" id="147207"/>
    <lineage>
        <taxon>Bacteria</taxon>
        <taxon>Bacillati</taxon>
        <taxon>Actinomycetota</taxon>
        <taxon>Coriobacteriia</taxon>
        <taxon>Coriobacteriales</taxon>
        <taxon>Coriobacteriaceae</taxon>
        <taxon>Collinsella</taxon>
    </lineage>
</organism>
<dbReference type="SUPFAM" id="SSF52540">
    <property type="entry name" value="P-loop containing nucleoside triphosphate hydrolases"/>
    <property type="match status" value="1"/>
</dbReference>
<dbReference type="RefSeq" id="WP_152063499.1">
    <property type="nucleotide sequence ID" value="NZ_CABWIC010000011.1"/>
</dbReference>
<feature type="compositionally biased region" description="Basic and acidic residues" evidence="11">
    <location>
        <begin position="20"/>
        <end position="30"/>
    </location>
</feature>
<dbReference type="CDD" id="cd03254">
    <property type="entry name" value="ABCC_Glucan_exporter_like"/>
    <property type="match status" value="1"/>
</dbReference>
<dbReference type="InterPro" id="IPR011527">
    <property type="entry name" value="ABC1_TM_dom"/>
</dbReference>
<dbReference type="Gene3D" id="1.20.1560.10">
    <property type="entry name" value="ABC transporter type 1, transmembrane domain"/>
    <property type="match status" value="1"/>
</dbReference>
<dbReference type="Pfam" id="PF00664">
    <property type="entry name" value="ABC_membrane"/>
    <property type="match status" value="1"/>
</dbReference>
<evidence type="ECO:0000256" key="7">
    <source>
        <dbReference type="ARBA" id="ARBA00023136"/>
    </source>
</evidence>
<evidence type="ECO:0000256" key="2">
    <source>
        <dbReference type="ARBA" id="ARBA00022448"/>
    </source>
</evidence>
<dbReference type="Pfam" id="PF00005">
    <property type="entry name" value="ABC_tran"/>
    <property type="match status" value="1"/>
</dbReference>
<dbReference type="PROSITE" id="PS50893">
    <property type="entry name" value="ABC_TRANSPORTER_2"/>
    <property type="match status" value="1"/>
</dbReference>
<keyword evidence="5 15" id="KW-0067">ATP-binding</keyword>
<feature type="domain" description="ABC transporter" evidence="13">
    <location>
        <begin position="404"/>
        <end position="638"/>
    </location>
</feature>
<comment type="subcellular location">
    <subcellularLocation>
        <location evidence="1">Cell membrane</location>
        <topology evidence="1">Multi-pass membrane protein</topology>
    </subcellularLocation>
</comment>
<dbReference type="PANTHER" id="PTHR43394">
    <property type="entry name" value="ATP-DEPENDENT PERMEASE MDL1, MITOCHONDRIAL"/>
    <property type="match status" value="1"/>
</dbReference>
<dbReference type="PROSITE" id="PS00211">
    <property type="entry name" value="ABC_TRANSPORTER_1"/>
    <property type="match status" value="1"/>
</dbReference>
<keyword evidence="4" id="KW-0547">Nucleotide-binding</keyword>
<dbReference type="CDD" id="cd18547">
    <property type="entry name" value="ABC_6TM_Tm288_like"/>
    <property type="match status" value="1"/>
</dbReference>
<name>A0A5K1J400_9ACTN</name>
<dbReference type="InterPro" id="IPR003439">
    <property type="entry name" value="ABC_transporter-like_ATP-bd"/>
</dbReference>
<keyword evidence="2" id="KW-0813">Transport</keyword>
<accession>A0A5K1J400</accession>
<dbReference type="InterPro" id="IPR036640">
    <property type="entry name" value="ABC1_TM_sf"/>
</dbReference>
<evidence type="ECO:0000259" key="14">
    <source>
        <dbReference type="PROSITE" id="PS50929"/>
    </source>
</evidence>
<gene>
    <name evidence="15" type="ORF">JKKLCJKK_00877</name>
</gene>
<dbReference type="InterPro" id="IPR017871">
    <property type="entry name" value="ABC_transporter-like_CS"/>
</dbReference>
<dbReference type="InterPro" id="IPR027417">
    <property type="entry name" value="P-loop_NTPase"/>
</dbReference>
<dbReference type="SMART" id="SM00382">
    <property type="entry name" value="AAA"/>
    <property type="match status" value="1"/>
</dbReference>
<evidence type="ECO:0000259" key="13">
    <source>
        <dbReference type="PROSITE" id="PS50893"/>
    </source>
</evidence>
<dbReference type="GO" id="GO:0005886">
    <property type="term" value="C:plasma membrane"/>
    <property type="evidence" value="ECO:0007669"/>
    <property type="project" value="UniProtKB-SubCell"/>
</dbReference>
<evidence type="ECO:0000256" key="10">
    <source>
        <dbReference type="ARBA" id="ARBA00071747"/>
    </source>
</evidence>
<proteinExistence type="inferred from homology"/>